<comment type="cofactor">
    <cofactor evidence="1">
        <name>L-ascorbate</name>
        <dbReference type="ChEBI" id="CHEBI:38290"/>
    </cofactor>
</comment>
<keyword evidence="7 12" id="KW-0408">Iron</keyword>
<evidence type="ECO:0000256" key="11">
    <source>
        <dbReference type="ARBA" id="ARBA00070475"/>
    </source>
</evidence>
<dbReference type="SUPFAM" id="SSF51197">
    <property type="entry name" value="Clavaminate synthase-like"/>
    <property type="match status" value="1"/>
</dbReference>
<dbReference type="GO" id="GO:0045486">
    <property type="term" value="F:flavanone 3-dioxygenase activity"/>
    <property type="evidence" value="ECO:0007669"/>
    <property type="project" value="UniProtKB-EC"/>
</dbReference>
<evidence type="ECO:0000259" key="13">
    <source>
        <dbReference type="PROSITE" id="PS51471"/>
    </source>
</evidence>
<gene>
    <name evidence="14" type="ORF">M0R45_004007</name>
</gene>
<evidence type="ECO:0000256" key="12">
    <source>
        <dbReference type="RuleBase" id="RU003682"/>
    </source>
</evidence>
<dbReference type="EMBL" id="JBEDUW010000001">
    <property type="protein sequence ID" value="KAK9948432.1"/>
    <property type="molecule type" value="Genomic_DNA"/>
</dbReference>
<evidence type="ECO:0000256" key="9">
    <source>
        <dbReference type="ARBA" id="ARBA00050171"/>
    </source>
</evidence>
<dbReference type="GO" id="GO:0046872">
    <property type="term" value="F:metal ion binding"/>
    <property type="evidence" value="ECO:0007669"/>
    <property type="project" value="UniProtKB-KW"/>
</dbReference>
<keyword evidence="5" id="KW-0847">Vitamin C</keyword>
<dbReference type="InterPro" id="IPR050295">
    <property type="entry name" value="Plant_2OG-oxidoreductases"/>
</dbReference>
<evidence type="ECO:0000256" key="5">
    <source>
        <dbReference type="ARBA" id="ARBA00022896"/>
    </source>
</evidence>
<evidence type="ECO:0000313" key="15">
    <source>
        <dbReference type="Proteomes" id="UP001457282"/>
    </source>
</evidence>
<dbReference type="PANTHER" id="PTHR47991">
    <property type="entry name" value="OXOGLUTARATE/IRON-DEPENDENT DIOXYGENASE"/>
    <property type="match status" value="1"/>
</dbReference>
<evidence type="ECO:0000256" key="1">
    <source>
        <dbReference type="ARBA" id="ARBA00001961"/>
    </source>
</evidence>
<comment type="caution">
    <text evidence="14">The sequence shown here is derived from an EMBL/GenBank/DDBJ whole genome shotgun (WGS) entry which is preliminary data.</text>
</comment>
<dbReference type="PROSITE" id="PS51471">
    <property type="entry name" value="FE2OG_OXY"/>
    <property type="match status" value="1"/>
</dbReference>
<dbReference type="InterPro" id="IPR027443">
    <property type="entry name" value="IPNS-like_sf"/>
</dbReference>
<protein>
    <recommendedName>
        <fullName evidence="11">Naringenin,2-oxoglutarate 3-dioxygenase</fullName>
    </recommendedName>
</protein>
<proteinExistence type="inferred from homology"/>
<evidence type="ECO:0000313" key="14">
    <source>
        <dbReference type="EMBL" id="KAK9948432.1"/>
    </source>
</evidence>
<dbReference type="GO" id="GO:0031418">
    <property type="term" value="F:L-ascorbic acid binding"/>
    <property type="evidence" value="ECO:0007669"/>
    <property type="project" value="UniProtKB-KW"/>
</dbReference>
<comment type="pathway">
    <text evidence="2">Secondary metabolite biosynthesis; flavonoid biosynthesis.</text>
</comment>
<dbReference type="InterPro" id="IPR026992">
    <property type="entry name" value="DIOX_N"/>
</dbReference>
<sequence>MAPTPTTLTAIAGEKTLQQSFVRDEDERPKVAYNQFSNEIPIISLSGIDEVEGRRAEICNKIVEACEDWGVFQIVDHGVDAKLISEMTRLARDFFALPPEEKLRFDMSGGKKGGFIVSSHLQGEAVQDWREIVTYFSYPVRHRDYSRWPDKPEGWREVTQQYSDELMGLACKLLEVLSEAMGLEKEALTKACVDMDQKVVVNFYPKCPQPDLTLGLKRHTDPGTITLLLQDQVGGLQATRDGGKTWITVQPVEGAFVVNLGDHGHYLSNGRFKNADHQAVVNSNQSRLSIATFQNPAQEAIVYPLKVREGEKPILEKPITYTEMYKKKMSKDLDLARQKKLAKEQQLGDSETAKLEVKPVDDIFA</sequence>
<evidence type="ECO:0000256" key="8">
    <source>
        <dbReference type="ARBA" id="ARBA00023241"/>
    </source>
</evidence>
<dbReference type="InterPro" id="IPR044861">
    <property type="entry name" value="IPNS-like_FE2OG_OXY"/>
</dbReference>
<dbReference type="GO" id="GO:0009813">
    <property type="term" value="P:flavonoid biosynthetic process"/>
    <property type="evidence" value="ECO:0007669"/>
    <property type="project" value="UniProtKB-KW"/>
</dbReference>
<organism evidence="14 15">
    <name type="scientific">Rubus argutus</name>
    <name type="common">Southern blackberry</name>
    <dbReference type="NCBI Taxonomy" id="59490"/>
    <lineage>
        <taxon>Eukaryota</taxon>
        <taxon>Viridiplantae</taxon>
        <taxon>Streptophyta</taxon>
        <taxon>Embryophyta</taxon>
        <taxon>Tracheophyta</taxon>
        <taxon>Spermatophyta</taxon>
        <taxon>Magnoliopsida</taxon>
        <taxon>eudicotyledons</taxon>
        <taxon>Gunneridae</taxon>
        <taxon>Pentapetalae</taxon>
        <taxon>rosids</taxon>
        <taxon>fabids</taxon>
        <taxon>Rosales</taxon>
        <taxon>Rosaceae</taxon>
        <taxon>Rosoideae</taxon>
        <taxon>Rosoideae incertae sedis</taxon>
        <taxon>Rubus</taxon>
    </lineage>
</organism>
<comment type="similarity">
    <text evidence="3 12">Belongs to the iron/ascorbate-dependent oxidoreductase family.</text>
</comment>
<comment type="function">
    <text evidence="10">Catalyzes the 3-beta-hydroxylation of 2S-flavanones to 2R,3R-dihydroflavonols which are intermediates in the biosynthesis of flavonols, anthocyanidins, catechins and proanthocyanidins in plants.</text>
</comment>
<keyword evidence="6 12" id="KW-0560">Oxidoreductase</keyword>
<accession>A0AAW1YHN3</accession>
<dbReference type="Gene3D" id="2.60.120.330">
    <property type="entry name" value="B-lactam Antibiotic, Isopenicillin N Synthase, Chain"/>
    <property type="match status" value="1"/>
</dbReference>
<feature type="domain" description="Fe2OG dioxygenase" evidence="13">
    <location>
        <begin position="192"/>
        <end position="296"/>
    </location>
</feature>
<dbReference type="Pfam" id="PF03171">
    <property type="entry name" value="2OG-FeII_Oxy"/>
    <property type="match status" value="1"/>
</dbReference>
<name>A0AAW1YHN3_RUBAR</name>
<dbReference type="FunFam" id="2.60.120.330:FF:000016">
    <property type="entry name" value="Naringenin,2-oxoglutarate 3-dioxygenase"/>
    <property type="match status" value="1"/>
</dbReference>
<keyword evidence="4 12" id="KW-0479">Metal-binding</keyword>
<reference evidence="14 15" key="1">
    <citation type="journal article" date="2023" name="G3 (Bethesda)">
        <title>A chromosome-length genome assembly and annotation of blackberry (Rubus argutus, cv. 'Hillquist').</title>
        <authorList>
            <person name="Bruna T."/>
            <person name="Aryal R."/>
            <person name="Dudchenko O."/>
            <person name="Sargent D.J."/>
            <person name="Mead D."/>
            <person name="Buti M."/>
            <person name="Cavallini A."/>
            <person name="Hytonen T."/>
            <person name="Andres J."/>
            <person name="Pham M."/>
            <person name="Weisz D."/>
            <person name="Mascagni F."/>
            <person name="Usai G."/>
            <person name="Natali L."/>
            <person name="Bassil N."/>
            <person name="Fernandez G.E."/>
            <person name="Lomsadze A."/>
            <person name="Armour M."/>
            <person name="Olukolu B."/>
            <person name="Poorten T."/>
            <person name="Britton C."/>
            <person name="Davik J."/>
            <person name="Ashrafi H."/>
            <person name="Aiden E.L."/>
            <person name="Borodovsky M."/>
            <person name="Worthington M."/>
        </authorList>
    </citation>
    <scope>NUCLEOTIDE SEQUENCE [LARGE SCALE GENOMIC DNA]</scope>
    <source>
        <strain evidence="14">PI 553951</strain>
    </source>
</reference>
<keyword evidence="8" id="KW-0284">Flavonoid biosynthesis</keyword>
<evidence type="ECO:0000256" key="7">
    <source>
        <dbReference type="ARBA" id="ARBA00023004"/>
    </source>
</evidence>
<dbReference type="Pfam" id="PF14226">
    <property type="entry name" value="DIOX_N"/>
    <property type="match status" value="1"/>
</dbReference>
<dbReference type="InterPro" id="IPR005123">
    <property type="entry name" value="Oxoglu/Fe-dep_dioxygenase_dom"/>
</dbReference>
<evidence type="ECO:0000256" key="10">
    <source>
        <dbReference type="ARBA" id="ARBA00054224"/>
    </source>
</evidence>
<evidence type="ECO:0000256" key="6">
    <source>
        <dbReference type="ARBA" id="ARBA00023002"/>
    </source>
</evidence>
<evidence type="ECO:0000256" key="2">
    <source>
        <dbReference type="ARBA" id="ARBA00004966"/>
    </source>
</evidence>
<dbReference type="Proteomes" id="UP001457282">
    <property type="component" value="Unassembled WGS sequence"/>
</dbReference>
<evidence type="ECO:0000256" key="3">
    <source>
        <dbReference type="ARBA" id="ARBA00008056"/>
    </source>
</evidence>
<keyword evidence="15" id="KW-1185">Reference proteome</keyword>
<evidence type="ECO:0000256" key="4">
    <source>
        <dbReference type="ARBA" id="ARBA00022723"/>
    </source>
</evidence>
<dbReference type="AlphaFoldDB" id="A0AAW1YHN3"/>
<comment type="catalytic activity">
    <reaction evidence="9">
        <text>a (2S)-flavan-4-one + 2-oxoglutarate + O2 = a (2R,3R)-dihydroflavonol + succinate + CO2</text>
        <dbReference type="Rhea" id="RHEA:18621"/>
        <dbReference type="ChEBI" id="CHEBI:15379"/>
        <dbReference type="ChEBI" id="CHEBI:16526"/>
        <dbReference type="ChEBI" id="CHEBI:16810"/>
        <dbReference type="ChEBI" id="CHEBI:30031"/>
        <dbReference type="ChEBI" id="CHEBI:138188"/>
        <dbReference type="ChEBI" id="CHEBI:140377"/>
        <dbReference type="EC" id="1.14.11.9"/>
    </reaction>
</comment>